<gene>
    <name evidence="1" type="ORF">BAL341_2083</name>
</gene>
<accession>A0A486XR40</accession>
<dbReference type="EMBL" id="CAAJGR010000114">
    <property type="protein sequence ID" value="VHO04815.1"/>
    <property type="molecule type" value="Genomic_DNA"/>
</dbReference>
<reference evidence="1" key="1">
    <citation type="submission" date="2019-04" db="EMBL/GenBank/DDBJ databases">
        <authorList>
            <person name="Brambilla D."/>
        </authorList>
    </citation>
    <scope>NUCLEOTIDE SEQUENCE</scope>
    <source>
        <strain evidence="1">BAL1</strain>
    </source>
</reference>
<sequence>MLEWVEAAQKGYSVAELIPVNVPATKENGDMLKIRLDFLDAKILTEYKEDLRS</sequence>
<proteinExistence type="predicted"/>
<protein>
    <submittedName>
        <fullName evidence="1">Uncharacterized protein</fullName>
    </submittedName>
</protein>
<evidence type="ECO:0000313" key="1">
    <source>
        <dbReference type="EMBL" id="VHO04815.1"/>
    </source>
</evidence>
<name>A0A486XR40_9GAMM</name>
<organism evidence="1">
    <name type="scientific">Rheinheimera sp. BAL341</name>
    <dbReference type="NCBI Taxonomy" id="1708203"/>
    <lineage>
        <taxon>Bacteria</taxon>
        <taxon>Pseudomonadati</taxon>
        <taxon>Pseudomonadota</taxon>
        <taxon>Gammaproteobacteria</taxon>
        <taxon>Chromatiales</taxon>
        <taxon>Chromatiaceae</taxon>
        <taxon>Rheinheimera</taxon>
    </lineage>
</organism>
<dbReference type="AlphaFoldDB" id="A0A486XR40"/>